<keyword evidence="4 8" id="KW-0812">Transmembrane</keyword>
<evidence type="ECO:0000256" key="3">
    <source>
        <dbReference type="ARBA" id="ARBA00022679"/>
    </source>
</evidence>
<reference evidence="11" key="1">
    <citation type="submission" date="2020-11" db="EMBL/GenBank/DDBJ databases">
        <title>Isolation and identification of active actinomycetes.</title>
        <authorList>
            <person name="Yu B."/>
        </authorList>
    </citation>
    <scope>NUCLEOTIDE SEQUENCE</scope>
    <source>
        <strain evidence="11">NEAU-YB345</strain>
    </source>
</reference>
<dbReference type="PANTHER" id="PTHR38686:SF1">
    <property type="entry name" value="APOLIPOPROTEIN N-ACYLTRANSFERASE"/>
    <property type="match status" value="1"/>
</dbReference>
<dbReference type="InterPro" id="IPR045378">
    <property type="entry name" value="LNT_N"/>
</dbReference>
<keyword evidence="12" id="KW-1185">Reference proteome</keyword>
<evidence type="ECO:0000256" key="8">
    <source>
        <dbReference type="HAMAP-Rule" id="MF_01148"/>
    </source>
</evidence>
<dbReference type="InterPro" id="IPR003010">
    <property type="entry name" value="C-N_Hydrolase"/>
</dbReference>
<feature type="region of interest" description="Disordered" evidence="9">
    <location>
        <begin position="1"/>
        <end position="27"/>
    </location>
</feature>
<sequence length="592" mass="62514">MSPSRRLQGASPEARVQTTCPSCDPAGDWDLEAPEPARWCGQHVSSGGRKRKRISVSVVTGRKPLGGHGDPPPPDASRLRRALRRSAKPLLAAGCGALPVLIFPAPGWWWFAYVCLVPLLLVLRGAATPRKALQLGWFGGMGFLIGVMSWLIPLLSVFIVAIAALLGLIWAPWGWLVHRLLHGTPDVGRVVAALVLVPTGWLVTETVRSWQYLGGPWGLLGASQYQQHIALRLASVGGVWLDSLLIVAVNTAVVALIVSWGRSYAAWLTLVSLALGAVAVSAWAPQPKLTGSSAAVGVVQPGLAVDSTGYRTTRGEQLTAMLTEAHPDLVLWGESSVADDLTVHPEVTAKLAALSRATGADLLVNVDAVRPGSGGIYKSSVLVGPDGLTGQRYDKIRLVPFGEYIPLRPVLGFVADFSKAAAVDRRRGTTPVVMTVPTPGGGTLKVGPLICFESAFPDMSRALEQRGAQVILVQSATSTFQGTWAPEQHASLAAFRAAESGRSVVQATLTGVSVAYDPSGRQVGTELGKSASAAEVYTVPLATGDTLYDRWGNWVPTGSVLVLLLWGGAWYVAGRRGAKRASQAENQGSAES</sequence>
<feature type="transmembrane region" description="Helical" evidence="8">
    <location>
        <begin position="233"/>
        <end position="257"/>
    </location>
</feature>
<evidence type="ECO:0000256" key="9">
    <source>
        <dbReference type="SAM" id="MobiDB-lite"/>
    </source>
</evidence>
<evidence type="ECO:0000256" key="7">
    <source>
        <dbReference type="ARBA" id="ARBA00023315"/>
    </source>
</evidence>
<dbReference type="Pfam" id="PF00795">
    <property type="entry name" value="CN_hydrolase"/>
    <property type="match status" value="1"/>
</dbReference>
<evidence type="ECO:0000256" key="5">
    <source>
        <dbReference type="ARBA" id="ARBA00022989"/>
    </source>
</evidence>
<dbReference type="EMBL" id="JADPRT010000007">
    <property type="protein sequence ID" value="MBF9070086.1"/>
    <property type="molecule type" value="Genomic_DNA"/>
</dbReference>
<dbReference type="PANTHER" id="PTHR38686">
    <property type="entry name" value="APOLIPOPROTEIN N-ACYLTRANSFERASE"/>
    <property type="match status" value="1"/>
</dbReference>
<dbReference type="Pfam" id="PF20154">
    <property type="entry name" value="LNT_N"/>
    <property type="match status" value="1"/>
</dbReference>
<comment type="function">
    <text evidence="8">Catalyzes the phospholipid dependent N-acylation of the N-terminal cysteine of apolipoprotein, the last step in lipoprotein maturation.</text>
</comment>
<keyword evidence="2 8" id="KW-1003">Cell membrane</keyword>
<dbReference type="InterPro" id="IPR036526">
    <property type="entry name" value="C-N_Hydrolase_sf"/>
</dbReference>
<dbReference type="GO" id="GO:0042158">
    <property type="term" value="P:lipoprotein biosynthetic process"/>
    <property type="evidence" value="ECO:0007669"/>
    <property type="project" value="UniProtKB-UniRule"/>
</dbReference>
<accession>A0A931FFP3</accession>
<keyword evidence="5 8" id="KW-1133">Transmembrane helix</keyword>
<feature type="transmembrane region" description="Helical" evidence="8">
    <location>
        <begin position="554"/>
        <end position="573"/>
    </location>
</feature>
<dbReference type="InterPro" id="IPR004563">
    <property type="entry name" value="Apolipo_AcylTrfase"/>
</dbReference>
<evidence type="ECO:0000313" key="12">
    <source>
        <dbReference type="Proteomes" id="UP000657385"/>
    </source>
</evidence>
<keyword evidence="3 8" id="KW-0808">Transferase</keyword>
<feature type="transmembrane region" description="Helical" evidence="8">
    <location>
        <begin position="134"/>
        <end position="152"/>
    </location>
</feature>
<evidence type="ECO:0000256" key="4">
    <source>
        <dbReference type="ARBA" id="ARBA00022692"/>
    </source>
</evidence>
<evidence type="ECO:0000256" key="1">
    <source>
        <dbReference type="ARBA" id="ARBA00004651"/>
    </source>
</evidence>
<dbReference type="HAMAP" id="MF_01148">
    <property type="entry name" value="Lnt"/>
    <property type="match status" value="1"/>
</dbReference>
<comment type="catalytic activity">
    <reaction evidence="8">
        <text>N-terminal S-1,2-diacyl-sn-glyceryl-L-cysteinyl-[lipoprotein] + a glycerophospholipid = N-acyl-S-1,2-diacyl-sn-glyceryl-L-cysteinyl-[lipoprotein] + a 2-acyl-sn-glycero-3-phospholipid + H(+)</text>
        <dbReference type="Rhea" id="RHEA:48228"/>
        <dbReference type="Rhea" id="RHEA-COMP:14681"/>
        <dbReference type="Rhea" id="RHEA-COMP:14684"/>
        <dbReference type="ChEBI" id="CHEBI:15378"/>
        <dbReference type="ChEBI" id="CHEBI:136912"/>
        <dbReference type="ChEBI" id="CHEBI:140656"/>
        <dbReference type="ChEBI" id="CHEBI:140657"/>
        <dbReference type="ChEBI" id="CHEBI:140660"/>
        <dbReference type="EC" id="2.3.1.269"/>
    </reaction>
</comment>
<dbReference type="Proteomes" id="UP000657385">
    <property type="component" value="Unassembled WGS sequence"/>
</dbReference>
<dbReference type="CDD" id="cd07571">
    <property type="entry name" value="ALP_N-acyl_transferase"/>
    <property type="match status" value="1"/>
</dbReference>
<comment type="similarity">
    <text evidence="8">Belongs to the CN hydrolase family. Apolipoprotein N-acyltransferase subfamily.</text>
</comment>
<dbReference type="PROSITE" id="PS50263">
    <property type="entry name" value="CN_HYDROLASE"/>
    <property type="match status" value="1"/>
</dbReference>
<dbReference type="Gene3D" id="3.60.110.10">
    <property type="entry name" value="Carbon-nitrogen hydrolase"/>
    <property type="match status" value="1"/>
</dbReference>
<dbReference type="EC" id="2.3.1.269" evidence="8"/>
<evidence type="ECO:0000313" key="11">
    <source>
        <dbReference type="EMBL" id="MBF9070086.1"/>
    </source>
</evidence>
<keyword evidence="6 8" id="KW-0472">Membrane</keyword>
<name>A0A931FFP3_9ACTN</name>
<comment type="pathway">
    <text evidence="8">Protein modification; lipoprotein biosynthesis (N-acyl transfer).</text>
</comment>
<evidence type="ECO:0000256" key="2">
    <source>
        <dbReference type="ARBA" id="ARBA00022475"/>
    </source>
</evidence>
<evidence type="ECO:0000259" key="10">
    <source>
        <dbReference type="PROSITE" id="PS50263"/>
    </source>
</evidence>
<gene>
    <name evidence="8 11" type="primary">lnt</name>
    <name evidence="11" type="ORF">I2501_18850</name>
</gene>
<dbReference type="SUPFAM" id="SSF56317">
    <property type="entry name" value="Carbon-nitrogen hydrolase"/>
    <property type="match status" value="1"/>
</dbReference>
<dbReference type="AlphaFoldDB" id="A0A931FFP3"/>
<comment type="caution">
    <text evidence="11">The sequence shown here is derived from an EMBL/GenBank/DDBJ whole genome shotgun (WGS) entry which is preliminary data.</text>
</comment>
<proteinExistence type="inferred from homology"/>
<feature type="transmembrane region" description="Helical" evidence="8">
    <location>
        <begin position="158"/>
        <end position="178"/>
    </location>
</feature>
<dbReference type="NCBIfam" id="TIGR00546">
    <property type="entry name" value="lnt"/>
    <property type="match status" value="1"/>
</dbReference>
<dbReference type="GO" id="GO:0005886">
    <property type="term" value="C:plasma membrane"/>
    <property type="evidence" value="ECO:0007669"/>
    <property type="project" value="UniProtKB-SubCell"/>
</dbReference>
<evidence type="ECO:0000256" key="6">
    <source>
        <dbReference type="ARBA" id="ARBA00023136"/>
    </source>
</evidence>
<organism evidence="11 12">
    <name type="scientific">Streptacidiphilus fuscans</name>
    <dbReference type="NCBI Taxonomy" id="2789292"/>
    <lineage>
        <taxon>Bacteria</taxon>
        <taxon>Bacillati</taxon>
        <taxon>Actinomycetota</taxon>
        <taxon>Actinomycetes</taxon>
        <taxon>Kitasatosporales</taxon>
        <taxon>Streptomycetaceae</taxon>
        <taxon>Streptacidiphilus</taxon>
    </lineage>
</organism>
<dbReference type="GO" id="GO:0016410">
    <property type="term" value="F:N-acyltransferase activity"/>
    <property type="evidence" value="ECO:0007669"/>
    <property type="project" value="UniProtKB-UniRule"/>
</dbReference>
<keyword evidence="7 8" id="KW-0012">Acyltransferase</keyword>
<protein>
    <recommendedName>
        <fullName evidence="8">Apolipoprotein N-acyltransferase</fullName>
        <shortName evidence="8">ALP N-acyltransferase</shortName>
        <ecNumber evidence="8">2.3.1.269</ecNumber>
    </recommendedName>
</protein>
<feature type="domain" description="CN hydrolase" evidence="10">
    <location>
        <begin position="294"/>
        <end position="543"/>
    </location>
</feature>
<comment type="subcellular location">
    <subcellularLocation>
        <location evidence="1 8">Cell membrane</location>
        <topology evidence="1 8">Multi-pass membrane protein</topology>
    </subcellularLocation>
</comment>
<feature type="transmembrane region" description="Helical" evidence="8">
    <location>
        <begin position="87"/>
        <end position="104"/>
    </location>
</feature>
<feature type="transmembrane region" description="Helical" evidence="8">
    <location>
        <begin position="264"/>
        <end position="284"/>
    </location>
</feature>